<keyword evidence="2" id="KW-1185">Reference proteome</keyword>
<reference evidence="1" key="2">
    <citation type="journal article" date="2022" name="Microb. Genom.">
        <title>A chromosome-scale genome assembly of the tomato pathogen Cladosporium fulvum reveals a compartmentalized genome architecture and the presence of a dispensable chromosome.</title>
        <authorList>
            <person name="Zaccaron A.Z."/>
            <person name="Chen L.H."/>
            <person name="Samaras A."/>
            <person name="Stergiopoulos I."/>
        </authorList>
    </citation>
    <scope>NUCLEOTIDE SEQUENCE</scope>
    <source>
        <strain evidence="1">Race5_Kim</strain>
    </source>
</reference>
<dbReference type="GeneID" id="71981079"/>
<dbReference type="AlphaFoldDB" id="A0A9Q8L7W4"/>
<dbReference type="OMA" id="GAMEMAF"/>
<evidence type="ECO:0000313" key="1">
    <source>
        <dbReference type="EMBL" id="UJO12531.1"/>
    </source>
</evidence>
<dbReference type="Proteomes" id="UP000756132">
    <property type="component" value="Chromosome 1"/>
</dbReference>
<dbReference type="InterPro" id="IPR052895">
    <property type="entry name" value="HetReg/Transcr_Mod"/>
</dbReference>
<reference evidence="1" key="1">
    <citation type="submission" date="2021-12" db="EMBL/GenBank/DDBJ databases">
        <authorList>
            <person name="Zaccaron A."/>
            <person name="Stergiopoulos I."/>
        </authorList>
    </citation>
    <scope>NUCLEOTIDE SEQUENCE</scope>
    <source>
        <strain evidence="1">Race5_Kim</strain>
    </source>
</reference>
<dbReference type="PANTHER" id="PTHR24148:SF82">
    <property type="entry name" value="HETEROKARYON INCOMPATIBILITY DOMAIN-CONTAINING PROTEIN"/>
    <property type="match status" value="1"/>
</dbReference>
<protein>
    <recommendedName>
        <fullName evidence="3">Heterokaryon incompatibility domain-containing protein</fullName>
    </recommendedName>
</protein>
<sequence>MPAGLEAQANAGASEDEVSSVAEAVDVIHMLSENRHFHDLPYFQSCRSHHCPAGSFDVSGQDMARMLRCLEDLLDVPWFSRTWTVQEVVRAVDATVMRGPISLPWRTLVTACLNWVRHFDSCCHSCIFGLTIHDFDQLQRLFVQVIKLHHAKLQQRQDQALHEILIDFQAKEATDPRDKIYGLLSLQSESRRVNLNPDYTLSVREVFVQAATAMMQKEMWPLPLHCELEHDVSLRSWVPDWTRRTAESAASMAARLECAVTYNAAPHLEGSVAVLCNDVLMVTAARFDIVVKVSSAHRWVKTLAEQLILVQEWYTFVDENKGVQEEYVGGGAMEMAFNMSMLAGRYFVGDEFRHATMHDVERLRQTWLETTQRLQEGPNASTTMDPDIHSQNIASLRRRMCVTAKGYVGLCPDAVTPGDDIFIVMDAPAPIFLRPCEPAENAKIVLHRALGHGYIHGLMDGEASRMNLDSTKLYIK</sequence>
<gene>
    <name evidence="1" type="ORF">CLAFUR5_01201</name>
</gene>
<organism evidence="1 2">
    <name type="scientific">Passalora fulva</name>
    <name type="common">Tomato leaf mold</name>
    <name type="synonym">Cladosporium fulvum</name>
    <dbReference type="NCBI Taxonomy" id="5499"/>
    <lineage>
        <taxon>Eukaryota</taxon>
        <taxon>Fungi</taxon>
        <taxon>Dikarya</taxon>
        <taxon>Ascomycota</taxon>
        <taxon>Pezizomycotina</taxon>
        <taxon>Dothideomycetes</taxon>
        <taxon>Dothideomycetidae</taxon>
        <taxon>Mycosphaerellales</taxon>
        <taxon>Mycosphaerellaceae</taxon>
        <taxon>Fulvia</taxon>
    </lineage>
</organism>
<evidence type="ECO:0008006" key="3">
    <source>
        <dbReference type="Google" id="ProtNLM"/>
    </source>
</evidence>
<dbReference type="Pfam" id="PF26639">
    <property type="entry name" value="Het-6_barrel"/>
    <property type="match status" value="1"/>
</dbReference>
<evidence type="ECO:0000313" key="2">
    <source>
        <dbReference type="Proteomes" id="UP000756132"/>
    </source>
</evidence>
<proteinExistence type="predicted"/>
<dbReference type="OrthoDB" id="3557394at2759"/>
<name>A0A9Q8L7W4_PASFU</name>
<accession>A0A9Q8L7W4</accession>
<dbReference type="PANTHER" id="PTHR24148">
    <property type="entry name" value="ANKYRIN REPEAT DOMAIN-CONTAINING PROTEIN 39 HOMOLOG-RELATED"/>
    <property type="match status" value="1"/>
</dbReference>
<dbReference type="RefSeq" id="XP_047756897.1">
    <property type="nucleotide sequence ID" value="XM_047900349.1"/>
</dbReference>
<dbReference type="EMBL" id="CP090163">
    <property type="protein sequence ID" value="UJO12531.1"/>
    <property type="molecule type" value="Genomic_DNA"/>
</dbReference>
<dbReference type="KEGG" id="ffu:CLAFUR5_01201"/>